<reference evidence="2" key="1">
    <citation type="submission" date="2019-12" db="EMBL/GenBank/DDBJ databases">
        <title>An insight into the sialome of adult female Ixodes ricinus ticks feeding for 6 days.</title>
        <authorList>
            <person name="Perner J."/>
            <person name="Ribeiro J.M.C."/>
        </authorList>
    </citation>
    <scope>NUCLEOTIDE SEQUENCE</scope>
    <source>
        <strain evidence="2">Semi-engorged</strain>
        <tissue evidence="2">Salivary glands</tissue>
    </source>
</reference>
<evidence type="ECO:0000256" key="1">
    <source>
        <dbReference type="SAM" id="SignalP"/>
    </source>
</evidence>
<protein>
    <submittedName>
        <fullName evidence="2">Putative secreted protein</fullName>
    </submittedName>
</protein>
<accession>A0A6B0U432</accession>
<name>A0A6B0U432_IXORI</name>
<keyword evidence="1" id="KW-0732">Signal</keyword>
<feature type="chain" id="PRO_5025344405" evidence="1">
    <location>
        <begin position="19"/>
        <end position="78"/>
    </location>
</feature>
<evidence type="ECO:0000313" key="2">
    <source>
        <dbReference type="EMBL" id="MXU83997.1"/>
    </source>
</evidence>
<organism evidence="2">
    <name type="scientific">Ixodes ricinus</name>
    <name type="common">Common tick</name>
    <name type="synonym">Acarus ricinus</name>
    <dbReference type="NCBI Taxonomy" id="34613"/>
    <lineage>
        <taxon>Eukaryota</taxon>
        <taxon>Metazoa</taxon>
        <taxon>Ecdysozoa</taxon>
        <taxon>Arthropoda</taxon>
        <taxon>Chelicerata</taxon>
        <taxon>Arachnida</taxon>
        <taxon>Acari</taxon>
        <taxon>Parasitiformes</taxon>
        <taxon>Ixodida</taxon>
        <taxon>Ixodoidea</taxon>
        <taxon>Ixodidae</taxon>
        <taxon>Ixodinae</taxon>
        <taxon>Ixodes</taxon>
    </lineage>
</organism>
<proteinExistence type="predicted"/>
<feature type="signal peptide" evidence="1">
    <location>
        <begin position="1"/>
        <end position="18"/>
    </location>
</feature>
<dbReference type="EMBL" id="GIFC01001914">
    <property type="protein sequence ID" value="MXU83997.1"/>
    <property type="molecule type" value="Transcribed_RNA"/>
</dbReference>
<dbReference type="AlphaFoldDB" id="A0A6B0U432"/>
<sequence length="78" mass="8598">MLKILAALALVTATNLHGSILPVFTPFCQTTPMRSSTPLTPLGMRVKSSRPAAFWEEVKVQWSDPVVWSSPLASRSMR</sequence>